<dbReference type="EMBL" id="VSSQ01007248">
    <property type="protein sequence ID" value="MPM35319.1"/>
    <property type="molecule type" value="Genomic_DNA"/>
</dbReference>
<dbReference type="InterPro" id="IPR004401">
    <property type="entry name" value="YbaB/EbfC"/>
</dbReference>
<dbReference type="NCBIfam" id="TIGR00103">
    <property type="entry name" value="DNA_YbaB_EbfC"/>
    <property type="match status" value="1"/>
</dbReference>
<dbReference type="Pfam" id="PF02575">
    <property type="entry name" value="YbaB_DNA_bd"/>
    <property type="match status" value="1"/>
</dbReference>
<dbReference type="PANTHER" id="PTHR33449">
    <property type="entry name" value="NUCLEOID-ASSOCIATED PROTEIN YBAB"/>
    <property type="match status" value="1"/>
</dbReference>
<evidence type="ECO:0000256" key="1">
    <source>
        <dbReference type="ARBA" id="ARBA00023125"/>
    </source>
</evidence>
<dbReference type="HAMAP" id="MF_00274">
    <property type="entry name" value="DNA_YbaB_EbfC"/>
    <property type="match status" value="1"/>
</dbReference>
<dbReference type="SUPFAM" id="SSF82607">
    <property type="entry name" value="YbaB-like"/>
    <property type="match status" value="1"/>
</dbReference>
<protein>
    <submittedName>
        <fullName evidence="2">Nucleoid-associated protein</fullName>
    </submittedName>
</protein>
<name>A0A644Z431_9ZZZZ</name>
<dbReference type="Gene3D" id="3.30.1310.10">
    <property type="entry name" value="Nucleoid-associated protein YbaB-like domain"/>
    <property type="match status" value="1"/>
</dbReference>
<reference evidence="2" key="1">
    <citation type="submission" date="2019-08" db="EMBL/GenBank/DDBJ databases">
        <authorList>
            <person name="Kucharzyk K."/>
            <person name="Murdoch R.W."/>
            <person name="Higgins S."/>
            <person name="Loffler F."/>
        </authorList>
    </citation>
    <scope>NUCLEOTIDE SEQUENCE</scope>
</reference>
<evidence type="ECO:0000313" key="2">
    <source>
        <dbReference type="EMBL" id="MPM35319.1"/>
    </source>
</evidence>
<dbReference type="InterPro" id="IPR036894">
    <property type="entry name" value="YbaB-like_sf"/>
</dbReference>
<comment type="caution">
    <text evidence="2">The sequence shown here is derived from an EMBL/GenBank/DDBJ whole genome shotgun (WGS) entry which is preliminary data.</text>
</comment>
<dbReference type="PANTHER" id="PTHR33449:SF1">
    <property type="entry name" value="NUCLEOID-ASSOCIATED PROTEIN YBAB"/>
    <property type="match status" value="1"/>
</dbReference>
<dbReference type="GO" id="GO:0003677">
    <property type="term" value="F:DNA binding"/>
    <property type="evidence" value="ECO:0007669"/>
    <property type="project" value="UniProtKB-KW"/>
</dbReference>
<gene>
    <name evidence="2" type="ORF">SDC9_81909</name>
</gene>
<keyword evidence="1" id="KW-0238">DNA-binding</keyword>
<organism evidence="2">
    <name type="scientific">bioreactor metagenome</name>
    <dbReference type="NCBI Taxonomy" id="1076179"/>
    <lineage>
        <taxon>unclassified sequences</taxon>
        <taxon>metagenomes</taxon>
        <taxon>ecological metagenomes</taxon>
    </lineage>
</organism>
<proteinExistence type="inferred from homology"/>
<dbReference type="GO" id="GO:0005829">
    <property type="term" value="C:cytosol"/>
    <property type="evidence" value="ECO:0007669"/>
    <property type="project" value="TreeGrafter"/>
</dbReference>
<sequence>MFPEGMDMNALLQQAQAMQAQLQQAQEDLANSVFTGSAGGDLVQAVVTGAGELVGLTIEPGAVDLDDLESLSDLIIAAVRDAGTQAANQAQALMPDLGGLGF</sequence>
<dbReference type="AlphaFoldDB" id="A0A644Z431"/>
<dbReference type="PIRSF" id="PIRSF004555">
    <property type="entry name" value="UCP004555"/>
    <property type="match status" value="1"/>
</dbReference>
<accession>A0A644Z431</accession>